<dbReference type="InterPro" id="IPR040826">
    <property type="entry name" value="HEPN_LA2681"/>
</dbReference>
<proteinExistence type="predicted"/>
<name>A0ABX3E585_9PSED</name>
<dbReference type="InterPro" id="IPR011990">
    <property type="entry name" value="TPR-like_helical_dom_sf"/>
</dbReference>
<organism evidence="2 3">
    <name type="scientific">Pseudomonas versuta</name>
    <dbReference type="NCBI Taxonomy" id="1788301"/>
    <lineage>
        <taxon>Bacteria</taxon>
        <taxon>Pseudomonadati</taxon>
        <taxon>Pseudomonadota</taxon>
        <taxon>Gammaproteobacteria</taxon>
        <taxon>Pseudomonadales</taxon>
        <taxon>Pseudomonadaceae</taxon>
        <taxon>Pseudomonas</taxon>
    </lineage>
</organism>
<reference evidence="2 3" key="1">
    <citation type="submission" date="2016-11" db="EMBL/GenBank/DDBJ databases">
        <title>Draft genome of Pseudomonas versuta A4R1.5.</title>
        <authorList>
            <person name="See-Too W.-S."/>
        </authorList>
    </citation>
    <scope>NUCLEOTIDE SEQUENCE [LARGE SCALE GENOMIC DNA]</scope>
    <source>
        <strain evidence="2 3">A4R1.5</strain>
    </source>
</reference>
<feature type="domain" description="LA2681-like HEPN" evidence="1">
    <location>
        <begin position="326"/>
        <end position="522"/>
    </location>
</feature>
<protein>
    <recommendedName>
        <fullName evidence="1">LA2681-like HEPN domain-containing protein</fullName>
    </recommendedName>
</protein>
<evidence type="ECO:0000313" key="3">
    <source>
        <dbReference type="Proteomes" id="UP000186677"/>
    </source>
</evidence>
<comment type="caution">
    <text evidence="2">The sequence shown here is derived from an EMBL/GenBank/DDBJ whole genome shotgun (WGS) entry which is preliminary data.</text>
</comment>
<sequence>MDDSYEISNTDDRQSCALEIQLMVEELAALYELLSSGEFSDCYSRALSLLERIKAVSNDTYRIRLLLNISGLLVDVGSMSINRESSNLGLTLMEENKQDFIDVSGEGEYYYNLSNARVGLIKESDPFKHTFKSIEELIDIKALLWKSLKFHQKKTSPIFPQLMVNLGNILKRQFRLSESLDFYDRVNSLSLDIPEAWINRSEALMMLNQVSGSYSVQMLHEVKSGYEKAANCDGVPPSWRAHYKTYACHLEKKINHTCEQLGIEADDRALDLHDTQTEFNELTDFRKFVLSRHLSLSEHGLYCACTGSARDNLTIPSSSGIVGDFVPAMEMVLNRLKSEFSLARLFYYEHQNDIQDNESKHESCFSELFNGELLSMGVEKLRTSFRLCFGILDKIGAAICDLYSVHPGGDIYFHNFWRLEKPDRRELFESIKTPGLIALYSLATDLNKHKDGELAFYKDWRNNFEHKFVVLYAGERPVDIYGSFEASKDIELIQEAAFVGHLEQLLQITRSAMFSFVFCVREKAERDREADGIYISNTIDWQAP</sequence>
<evidence type="ECO:0000259" key="1">
    <source>
        <dbReference type="Pfam" id="PF18733"/>
    </source>
</evidence>
<dbReference type="Proteomes" id="UP000186677">
    <property type="component" value="Unassembled WGS sequence"/>
</dbReference>
<gene>
    <name evidence="2" type="ORF">BOH73_13420</name>
</gene>
<evidence type="ECO:0000313" key="2">
    <source>
        <dbReference type="EMBL" id="OKA20034.1"/>
    </source>
</evidence>
<dbReference type="RefSeq" id="WP_060691158.1">
    <property type="nucleotide sequence ID" value="NZ_CP012676.1"/>
</dbReference>
<dbReference type="Pfam" id="PF18733">
    <property type="entry name" value="HEPN_LA2681"/>
    <property type="match status" value="1"/>
</dbReference>
<dbReference type="SUPFAM" id="SSF48452">
    <property type="entry name" value="TPR-like"/>
    <property type="match status" value="1"/>
</dbReference>
<accession>A0ABX3E585</accession>
<dbReference type="EMBL" id="MPJC01000008">
    <property type="protein sequence ID" value="OKA20034.1"/>
    <property type="molecule type" value="Genomic_DNA"/>
</dbReference>
<keyword evidence="3" id="KW-1185">Reference proteome</keyword>